<dbReference type="OrthoDB" id="9797882at2"/>
<reference evidence="4 5" key="1">
    <citation type="journal article" date="2012" name="J. Bacteriol.">
        <title>Draft Genome Sequence of Novosphingobium nitrogenifigens Y88T.</title>
        <authorList>
            <person name="Strabala T.J."/>
            <person name="Macdonald L."/>
            <person name="Liu V."/>
            <person name="Smit A.M."/>
        </authorList>
    </citation>
    <scope>NUCLEOTIDE SEQUENCE [LARGE SCALE GENOMIC DNA]</scope>
    <source>
        <strain evidence="4 5">DSM 19370</strain>
    </source>
</reference>
<name>F1Z4G4_9SPHN</name>
<dbReference type="InterPro" id="IPR001910">
    <property type="entry name" value="Inosine/uridine_hydrolase_dom"/>
</dbReference>
<dbReference type="AlphaFoldDB" id="F1Z4G4"/>
<dbReference type="InParanoid" id="F1Z4G4"/>
<dbReference type="PANTHER" id="PTHR12304">
    <property type="entry name" value="INOSINE-URIDINE PREFERRING NUCLEOSIDE HYDROLASE"/>
    <property type="match status" value="1"/>
</dbReference>
<keyword evidence="2" id="KW-0326">Glycosidase</keyword>
<evidence type="ECO:0000256" key="1">
    <source>
        <dbReference type="ARBA" id="ARBA00022801"/>
    </source>
</evidence>
<dbReference type="Pfam" id="PF01156">
    <property type="entry name" value="IU_nuc_hydro"/>
    <property type="match status" value="1"/>
</dbReference>
<dbReference type="InterPro" id="IPR023186">
    <property type="entry name" value="IUNH"/>
</dbReference>
<protein>
    <submittedName>
        <fullName evidence="4">Pyrimidine-specific ribonucleoside hydrolase</fullName>
    </submittedName>
</protein>
<dbReference type="HOGENOM" id="CLU_036838_2_0_5"/>
<dbReference type="EMBL" id="AEWJ01000018">
    <property type="protein sequence ID" value="EGD60574.1"/>
    <property type="molecule type" value="Genomic_DNA"/>
</dbReference>
<proteinExistence type="predicted"/>
<organism evidence="4 5">
    <name type="scientific">Novosphingobium nitrogenifigens DSM 19370</name>
    <dbReference type="NCBI Taxonomy" id="983920"/>
    <lineage>
        <taxon>Bacteria</taxon>
        <taxon>Pseudomonadati</taxon>
        <taxon>Pseudomonadota</taxon>
        <taxon>Alphaproteobacteria</taxon>
        <taxon>Sphingomonadales</taxon>
        <taxon>Sphingomonadaceae</taxon>
        <taxon>Novosphingobium</taxon>
    </lineage>
</organism>
<sequence>MPPLPIIIDCDPGQDDAINLLLAFASPEAVRVLAVTTVAGNVPVELTQRNARLVCELAEREDVPVHAGCARPLMVSPLTAEHVHGDTGIDGLPVHEPAMPLQPLHAVDFLVETLLATDEPITLVATGPLTNLALALARDPGIARGIERIVLMGGAMREAGNITPCAEFNMRADPHAADMVLRSGVPIVMLGLDVTHELLVTRTRLARMKAIGNPVARAAHDMLAFSERYDLAKYGKDGAPLHDPCTMAWLLRPDLFRTRACHVAIETGSPLTLGHSVVDFWNVEAGPRHVQWAHEVDAEGFFDLLFERLARFSVVSCAVTG</sequence>
<dbReference type="GO" id="GO:0008477">
    <property type="term" value="F:purine nucleosidase activity"/>
    <property type="evidence" value="ECO:0007669"/>
    <property type="project" value="TreeGrafter"/>
</dbReference>
<dbReference type="Gene3D" id="3.90.245.10">
    <property type="entry name" value="Ribonucleoside hydrolase-like"/>
    <property type="match status" value="1"/>
</dbReference>
<dbReference type="RefSeq" id="WP_008068452.1">
    <property type="nucleotide sequence ID" value="NZ_AQWK01000009.1"/>
</dbReference>
<dbReference type="InterPro" id="IPR036452">
    <property type="entry name" value="Ribo_hydro-like"/>
</dbReference>
<keyword evidence="1 4" id="KW-0378">Hydrolase</keyword>
<dbReference type="Proteomes" id="UP000004728">
    <property type="component" value="Unassembled WGS sequence"/>
</dbReference>
<gene>
    <name evidence="4" type="ORF">Y88_2864</name>
</gene>
<comment type="caution">
    <text evidence="4">The sequence shown here is derived from an EMBL/GenBank/DDBJ whole genome shotgun (WGS) entry which is preliminary data.</text>
</comment>
<dbReference type="GO" id="GO:0006152">
    <property type="term" value="P:purine nucleoside catabolic process"/>
    <property type="evidence" value="ECO:0007669"/>
    <property type="project" value="TreeGrafter"/>
</dbReference>
<evidence type="ECO:0000256" key="2">
    <source>
        <dbReference type="ARBA" id="ARBA00023295"/>
    </source>
</evidence>
<dbReference type="eggNOG" id="COG1957">
    <property type="taxonomic scope" value="Bacteria"/>
</dbReference>
<dbReference type="CDD" id="cd02651">
    <property type="entry name" value="nuc_hydro_IU_UC_XIUA"/>
    <property type="match status" value="1"/>
</dbReference>
<dbReference type="SUPFAM" id="SSF53590">
    <property type="entry name" value="Nucleoside hydrolase"/>
    <property type="match status" value="1"/>
</dbReference>
<evidence type="ECO:0000259" key="3">
    <source>
        <dbReference type="Pfam" id="PF01156"/>
    </source>
</evidence>
<dbReference type="STRING" id="983920.Y88_2864"/>
<dbReference type="GO" id="GO:0005829">
    <property type="term" value="C:cytosol"/>
    <property type="evidence" value="ECO:0007669"/>
    <property type="project" value="TreeGrafter"/>
</dbReference>
<keyword evidence="5" id="KW-1185">Reference proteome</keyword>
<dbReference type="FunCoup" id="F1Z4G4">
    <property type="interactions" value="418"/>
</dbReference>
<accession>F1Z4G4</accession>
<feature type="domain" description="Inosine/uridine-preferring nucleoside hydrolase" evidence="3">
    <location>
        <begin position="6"/>
        <end position="303"/>
    </location>
</feature>
<evidence type="ECO:0000313" key="5">
    <source>
        <dbReference type="Proteomes" id="UP000004728"/>
    </source>
</evidence>
<dbReference type="PANTHER" id="PTHR12304:SF4">
    <property type="entry name" value="URIDINE NUCLEOSIDASE"/>
    <property type="match status" value="1"/>
</dbReference>
<evidence type="ECO:0000313" key="4">
    <source>
        <dbReference type="EMBL" id="EGD60574.1"/>
    </source>
</evidence>